<dbReference type="Gene3D" id="3.40.50.300">
    <property type="entry name" value="P-loop containing nucleotide triphosphate hydrolases"/>
    <property type="match status" value="1"/>
</dbReference>
<dbReference type="Gene3D" id="1.20.150.20">
    <property type="entry name" value="ATP synthase alpha/beta chain, C-terminal domain"/>
    <property type="match status" value="1"/>
</dbReference>
<dbReference type="CDD" id="cd01132">
    <property type="entry name" value="F1-ATPase_alpha_CD"/>
    <property type="match status" value="1"/>
</dbReference>
<gene>
    <name evidence="12 17" type="primary">atpA</name>
    <name evidence="17" type="ORF">SM611_13710</name>
</gene>
<evidence type="ECO:0000256" key="3">
    <source>
        <dbReference type="ARBA" id="ARBA00022448"/>
    </source>
</evidence>
<dbReference type="NCBIfam" id="TIGR00962">
    <property type="entry name" value="atpA"/>
    <property type="match status" value="1"/>
</dbReference>
<dbReference type="Pfam" id="PF00006">
    <property type="entry name" value="ATP-synt_ab"/>
    <property type="match status" value="1"/>
</dbReference>
<evidence type="ECO:0000313" key="17">
    <source>
        <dbReference type="EMBL" id="MFA1539988.1"/>
    </source>
</evidence>
<proteinExistence type="inferred from homology"/>
<dbReference type="InterPro" id="IPR020003">
    <property type="entry name" value="ATPase_a/bsu_AS"/>
</dbReference>
<comment type="caution">
    <text evidence="17">The sequence shown here is derived from an EMBL/GenBank/DDBJ whole genome shotgun (WGS) entry which is preliminary data.</text>
</comment>
<evidence type="ECO:0000256" key="11">
    <source>
        <dbReference type="ARBA" id="ARBA00023310"/>
    </source>
</evidence>
<dbReference type="PANTHER" id="PTHR48082:SF2">
    <property type="entry name" value="ATP SYNTHASE SUBUNIT ALPHA, MITOCHONDRIAL"/>
    <property type="match status" value="1"/>
</dbReference>
<evidence type="ECO:0000259" key="16">
    <source>
        <dbReference type="Pfam" id="PF02874"/>
    </source>
</evidence>
<keyword evidence="11 12" id="KW-0066">ATP synthesis</keyword>
<dbReference type="InterPro" id="IPR004100">
    <property type="entry name" value="ATPase_F1/V1/A1_a/bsu_N"/>
</dbReference>
<dbReference type="PANTHER" id="PTHR48082">
    <property type="entry name" value="ATP SYNTHASE SUBUNIT ALPHA, MITOCHONDRIAL"/>
    <property type="match status" value="1"/>
</dbReference>
<dbReference type="Gene3D" id="2.40.30.20">
    <property type="match status" value="1"/>
</dbReference>
<feature type="region of interest" description="Disordered" evidence="13">
    <location>
        <begin position="519"/>
        <end position="544"/>
    </location>
</feature>
<dbReference type="CDD" id="cd18116">
    <property type="entry name" value="ATP-synt_F1_alpha_N"/>
    <property type="match status" value="1"/>
</dbReference>
<dbReference type="InterPro" id="IPR000194">
    <property type="entry name" value="ATPase_F1/V1/A1_a/bsu_nucl-bd"/>
</dbReference>
<evidence type="ECO:0000256" key="4">
    <source>
        <dbReference type="ARBA" id="ARBA00022475"/>
    </source>
</evidence>
<dbReference type="InterPro" id="IPR000793">
    <property type="entry name" value="ATP_synth_asu_C"/>
</dbReference>
<keyword evidence="5 12" id="KW-0547">Nucleotide-binding</keyword>
<reference evidence="17 18" key="1">
    <citation type="submission" date="2023-11" db="EMBL/GenBank/DDBJ databases">
        <title>Actinomadura monticuli sp. nov., isolated from volcanic ash.</title>
        <authorList>
            <person name="Lee S.D."/>
            <person name="Yang H."/>
            <person name="Kim I.S."/>
        </authorList>
    </citation>
    <scope>NUCLEOTIDE SEQUENCE [LARGE SCALE GENOMIC DNA]</scope>
    <source>
        <strain evidence="17 18">DLS-62</strain>
    </source>
</reference>
<evidence type="ECO:0000256" key="12">
    <source>
        <dbReference type="HAMAP-Rule" id="MF_01346"/>
    </source>
</evidence>
<keyword evidence="8 12" id="KW-0406">Ion transport</keyword>
<feature type="domain" description="ATPase F1/V1/A1 complex alpha/beta subunit N-terminal" evidence="16">
    <location>
        <begin position="30"/>
        <end position="96"/>
    </location>
</feature>
<feature type="domain" description="ATPase F1/V1/A1 complex alpha/beta subunit nucleotide-binding" evidence="14">
    <location>
        <begin position="153"/>
        <end position="376"/>
    </location>
</feature>
<protein>
    <recommendedName>
        <fullName evidence="12">ATP synthase subunit alpha</fullName>
        <ecNumber evidence="12">7.1.2.2</ecNumber>
    </recommendedName>
    <alternativeName>
        <fullName evidence="12">ATP synthase F1 sector subunit alpha</fullName>
    </alternativeName>
    <alternativeName>
        <fullName evidence="12">F-ATPase subunit alpha</fullName>
    </alternativeName>
</protein>
<keyword evidence="9 12" id="KW-0472">Membrane</keyword>
<evidence type="ECO:0000313" key="18">
    <source>
        <dbReference type="Proteomes" id="UP001569963"/>
    </source>
</evidence>
<feature type="site" description="Required for activity" evidence="12">
    <location>
        <position position="374"/>
    </location>
</feature>
<dbReference type="InterPro" id="IPR036121">
    <property type="entry name" value="ATPase_F1/V1/A1_a/bsu_N_sf"/>
</dbReference>
<feature type="compositionally biased region" description="Acidic residues" evidence="13">
    <location>
        <begin position="519"/>
        <end position="535"/>
    </location>
</feature>
<keyword evidence="6 12" id="KW-0067">ATP-binding</keyword>
<comment type="similarity">
    <text evidence="2 12">Belongs to the ATPase alpha/beta chains family.</text>
</comment>
<dbReference type="InterPro" id="IPR033732">
    <property type="entry name" value="ATP_synth_F1_a_nt-bd_dom"/>
</dbReference>
<dbReference type="InterPro" id="IPR005294">
    <property type="entry name" value="ATP_synth_F1_asu"/>
</dbReference>
<dbReference type="HAMAP" id="MF_01346">
    <property type="entry name" value="ATP_synth_alpha_bact"/>
    <property type="match status" value="1"/>
</dbReference>
<dbReference type="SUPFAM" id="SSF50615">
    <property type="entry name" value="N-terminal domain of alpha and beta subunits of F1 ATP synthase"/>
    <property type="match status" value="1"/>
</dbReference>
<evidence type="ECO:0000256" key="6">
    <source>
        <dbReference type="ARBA" id="ARBA00022840"/>
    </source>
</evidence>
<keyword evidence="3 12" id="KW-0813">Transport</keyword>
<evidence type="ECO:0000256" key="2">
    <source>
        <dbReference type="ARBA" id="ARBA00008936"/>
    </source>
</evidence>
<dbReference type="Proteomes" id="UP001569963">
    <property type="component" value="Unassembled WGS sequence"/>
</dbReference>
<dbReference type="InterPro" id="IPR027417">
    <property type="entry name" value="P-loop_NTPase"/>
</dbReference>
<keyword evidence="10 12" id="KW-0139">CF(1)</keyword>
<dbReference type="InterPro" id="IPR038376">
    <property type="entry name" value="ATP_synth_asu_C_sf"/>
</dbReference>
<dbReference type="RefSeq" id="WP_371949890.1">
    <property type="nucleotide sequence ID" value="NZ_JAXCEI010000005.1"/>
</dbReference>
<evidence type="ECO:0000256" key="10">
    <source>
        <dbReference type="ARBA" id="ARBA00023196"/>
    </source>
</evidence>
<dbReference type="InterPro" id="IPR023366">
    <property type="entry name" value="ATP_synth_asu-like_sf"/>
</dbReference>
<feature type="domain" description="ATP synthase alpha subunit C-terminal" evidence="15">
    <location>
        <begin position="383"/>
        <end position="508"/>
    </location>
</feature>
<evidence type="ECO:0000256" key="5">
    <source>
        <dbReference type="ARBA" id="ARBA00022741"/>
    </source>
</evidence>
<keyword evidence="7 12" id="KW-1278">Translocase</keyword>
<evidence type="ECO:0000256" key="7">
    <source>
        <dbReference type="ARBA" id="ARBA00022967"/>
    </source>
</evidence>
<evidence type="ECO:0000256" key="8">
    <source>
        <dbReference type="ARBA" id="ARBA00023065"/>
    </source>
</evidence>
<keyword evidence="18" id="KW-1185">Reference proteome</keyword>
<accession>A0ABV4QA04</accession>
<keyword evidence="12" id="KW-0375">Hydrogen ion transport</keyword>
<dbReference type="EC" id="7.1.2.2" evidence="12"/>
<comment type="function">
    <text evidence="12">Produces ATP from ADP in the presence of a proton gradient across the membrane. The alpha chain is a regulatory subunit.</text>
</comment>
<name>A0ABV4QA04_9ACTN</name>
<organism evidence="17 18">
    <name type="scientific">Actinomadura monticuli</name>
    <dbReference type="NCBI Taxonomy" id="3097367"/>
    <lineage>
        <taxon>Bacteria</taxon>
        <taxon>Bacillati</taxon>
        <taxon>Actinomycetota</taxon>
        <taxon>Actinomycetes</taxon>
        <taxon>Streptosporangiales</taxon>
        <taxon>Thermomonosporaceae</taxon>
        <taxon>Actinomadura</taxon>
    </lineage>
</organism>
<evidence type="ECO:0000256" key="13">
    <source>
        <dbReference type="SAM" id="MobiDB-lite"/>
    </source>
</evidence>
<evidence type="ECO:0000259" key="14">
    <source>
        <dbReference type="Pfam" id="PF00006"/>
    </source>
</evidence>
<evidence type="ECO:0000256" key="1">
    <source>
        <dbReference type="ARBA" id="ARBA00004370"/>
    </source>
</evidence>
<dbReference type="Pfam" id="PF02874">
    <property type="entry name" value="ATP-synt_ab_N"/>
    <property type="match status" value="1"/>
</dbReference>
<evidence type="ECO:0000259" key="15">
    <source>
        <dbReference type="Pfam" id="PF00306"/>
    </source>
</evidence>
<sequence>MAELTIRPDEIRNALERFVQSYEPEAAAREEVGTVVDSGDGIAHVEGLPSAMANELLEFEDGTRGLALNLDVREIGAVVLGDFSNIEEGQKVRRTGEVLSAPVGDAFLGRVVDALGSPLDGLGPIETTERRALELQAPTVVQRQSVGEPLQTGIKAIDAMTPIGRGQRQLIIGDRQTGKTTVCVDTIINQKEAWESGDPSKQVRCIYVAVGQKGSTIANVRRSLEEAGALEYTTIVAAPASDPAGYKYIAPYTGSAIGQHWMYQGKHVLIVFDDLSKQAEAYRAVSLLLRRPPGREAYPGDVFYLHSRLLERCAKLSDDLGAGSMTGLPIIETKGNDVSAYIPTNVISITDGQCFLETDLFNQGVRPAINVGISVSRVGGSAQIKAMKTVAGTLRLALSQFRDLEAFAAFASDLDAASRAQLERGARLVELLKQPQGNPFPVEQEVVSVWAGTSGELDDVPVADIRRFEREFLDYVEREEAGLLTSIRETGKLSDDGLTSLKNTITEFKKGFQTSEGDLLAEEPVEPIEAEDVEQETITRVKKV</sequence>
<keyword evidence="4 12" id="KW-1003">Cell membrane</keyword>
<comment type="catalytic activity">
    <reaction evidence="12">
        <text>ATP + H2O + 4 H(+)(in) = ADP + phosphate + 5 H(+)(out)</text>
        <dbReference type="Rhea" id="RHEA:57720"/>
        <dbReference type="ChEBI" id="CHEBI:15377"/>
        <dbReference type="ChEBI" id="CHEBI:15378"/>
        <dbReference type="ChEBI" id="CHEBI:30616"/>
        <dbReference type="ChEBI" id="CHEBI:43474"/>
        <dbReference type="ChEBI" id="CHEBI:456216"/>
        <dbReference type="EC" id="7.1.2.2"/>
    </reaction>
</comment>
<dbReference type="NCBIfam" id="NF009884">
    <property type="entry name" value="PRK13343.1"/>
    <property type="match status" value="1"/>
</dbReference>
<dbReference type="SUPFAM" id="SSF47917">
    <property type="entry name" value="C-terminal domain of alpha and beta subunits of F1 ATP synthase"/>
    <property type="match status" value="1"/>
</dbReference>
<dbReference type="EMBL" id="JAXCEI010000005">
    <property type="protein sequence ID" value="MFA1539988.1"/>
    <property type="molecule type" value="Genomic_DNA"/>
</dbReference>
<dbReference type="Pfam" id="PF00306">
    <property type="entry name" value="ATP-synt_ab_C"/>
    <property type="match status" value="1"/>
</dbReference>
<dbReference type="CDD" id="cd18113">
    <property type="entry name" value="ATP-synt_F1_alpha_C"/>
    <property type="match status" value="1"/>
</dbReference>
<evidence type="ECO:0000256" key="9">
    <source>
        <dbReference type="ARBA" id="ARBA00023136"/>
    </source>
</evidence>
<feature type="binding site" evidence="12">
    <location>
        <begin position="173"/>
        <end position="180"/>
    </location>
    <ligand>
        <name>ATP</name>
        <dbReference type="ChEBI" id="CHEBI:30616"/>
    </ligand>
</feature>
<dbReference type="PROSITE" id="PS00152">
    <property type="entry name" value="ATPASE_ALPHA_BETA"/>
    <property type="match status" value="1"/>
</dbReference>
<comment type="subcellular location">
    <subcellularLocation>
        <location evidence="12">Cell membrane</location>
        <topology evidence="12">Peripheral membrane protein</topology>
    </subcellularLocation>
    <subcellularLocation>
        <location evidence="1">Membrane</location>
    </subcellularLocation>
</comment>
<dbReference type="SUPFAM" id="SSF52540">
    <property type="entry name" value="P-loop containing nucleoside triphosphate hydrolases"/>
    <property type="match status" value="1"/>
</dbReference>